<reference evidence="2" key="1">
    <citation type="journal article" date="2015" name="Nat. Genet.">
        <title>The genome and transcriptome of the zoonotic hookworm Ancylostoma ceylanicum identify infection-specific gene families.</title>
        <authorList>
            <person name="Schwarz E.M."/>
            <person name="Hu Y."/>
            <person name="Antoshechkin I."/>
            <person name="Miller M.M."/>
            <person name="Sternberg P.W."/>
            <person name="Aroian R.V."/>
        </authorList>
    </citation>
    <scope>NUCLEOTIDE SEQUENCE</scope>
    <source>
        <strain evidence="2">HY135</strain>
    </source>
</reference>
<organism evidence="1 2">
    <name type="scientific">Ancylostoma ceylanicum</name>
    <dbReference type="NCBI Taxonomy" id="53326"/>
    <lineage>
        <taxon>Eukaryota</taxon>
        <taxon>Metazoa</taxon>
        <taxon>Ecdysozoa</taxon>
        <taxon>Nematoda</taxon>
        <taxon>Chromadorea</taxon>
        <taxon>Rhabditida</taxon>
        <taxon>Rhabditina</taxon>
        <taxon>Rhabditomorpha</taxon>
        <taxon>Strongyloidea</taxon>
        <taxon>Ancylostomatidae</taxon>
        <taxon>Ancylostomatinae</taxon>
        <taxon>Ancylostoma</taxon>
    </lineage>
</organism>
<dbReference type="Proteomes" id="UP000024635">
    <property type="component" value="Unassembled WGS sequence"/>
</dbReference>
<name>A0A016TD32_9BILA</name>
<evidence type="ECO:0000313" key="1">
    <source>
        <dbReference type="EMBL" id="EYC00582.1"/>
    </source>
</evidence>
<sequence>MNSLLFATMLAFFHATPLFGTEVLRFIFTVVSWEFWLLSPQVIGIIVQKECRGPYLRAFDKIRSRTMDGPTTTLT</sequence>
<keyword evidence="2" id="KW-1185">Reference proteome</keyword>
<protein>
    <recommendedName>
        <fullName evidence="3">7TM GPCR serpentine receptor class x (Srx) domain-containing protein</fullName>
    </recommendedName>
</protein>
<dbReference type="OrthoDB" id="10488516at2759"/>
<evidence type="ECO:0008006" key="3">
    <source>
        <dbReference type="Google" id="ProtNLM"/>
    </source>
</evidence>
<accession>A0A016TD32</accession>
<dbReference type="EMBL" id="JARK01001450">
    <property type="protein sequence ID" value="EYC00582.1"/>
    <property type="molecule type" value="Genomic_DNA"/>
</dbReference>
<comment type="caution">
    <text evidence="1">The sequence shown here is derived from an EMBL/GenBank/DDBJ whole genome shotgun (WGS) entry which is preliminary data.</text>
</comment>
<dbReference type="AlphaFoldDB" id="A0A016TD32"/>
<evidence type="ECO:0000313" key="2">
    <source>
        <dbReference type="Proteomes" id="UP000024635"/>
    </source>
</evidence>
<proteinExistence type="predicted"/>
<gene>
    <name evidence="1" type="primary">Acey_s0114.g425</name>
    <name evidence="1" type="ORF">Y032_0114g425</name>
</gene>